<dbReference type="STRING" id="1266660.A0A1G4IZI2"/>
<keyword evidence="3 5" id="KW-0690">Ribosome biogenesis</keyword>
<feature type="region of interest" description="Disordered" evidence="6">
    <location>
        <begin position="261"/>
        <end position="326"/>
    </location>
</feature>
<feature type="region of interest" description="Disordered" evidence="6">
    <location>
        <begin position="356"/>
        <end position="380"/>
    </location>
</feature>
<comment type="similarity">
    <text evidence="1 5">Belongs to the NOP53 family.</text>
</comment>
<proteinExistence type="inferred from homology"/>
<dbReference type="GO" id="GO:0008097">
    <property type="term" value="F:5S rRNA binding"/>
    <property type="evidence" value="ECO:0007669"/>
    <property type="project" value="TreeGrafter"/>
</dbReference>
<dbReference type="GO" id="GO:0000463">
    <property type="term" value="P:maturation of LSU-rRNA from tricistronic rRNA transcript (SSU-rRNA, 5.8S rRNA, LSU-rRNA)"/>
    <property type="evidence" value="ECO:0007669"/>
    <property type="project" value="EnsemblFungi"/>
</dbReference>
<keyword evidence="8" id="KW-1185">Reference proteome</keyword>
<dbReference type="PANTHER" id="PTHR14211:SF7">
    <property type="entry name" value="RIBOSOME BIOGENESIS PROTEIN NOP53"/>
    <property type="match status" value="1"/>
</dbReference>
<feature type="compositionally biased region" description="Basic residues" evidence="6">
    <location>
        <begin position="368"/>
        <end position="379"/>
    </location>
</feature>
<dbReference type="EMBL" id="LT598459">
    <property type="protein sequence ID" value="SCU82679.1"/>
    <property type="molecule type" value="Genomic_DNA"/>
</dbReference>
<reference evidence="8" key="1">
    <citation type="submission" date="2016-03" db="EMBL/GenBank/DDBJ databases">
        <authorList>
            <person name="Devillers H."/>
        </authorList>
    </citation>
    <scope>NUCLEOTIDE SEQUENCE [LARGE SCALE GENOMIC DNA]</scope>
</reference>
<dbReference type="Pfam" id="PF07767">
    <property type="entry name" value="Nop53"/>
    <property type="match status" value="1"/>
</dbReference>
<organism evidence="7 8">
    <name type="scientific">Lachancea dasiensis</name>
    <dbReference type="NCBI Taxonomy" id="1072105"/>
    <lineage>
        <taxon>Eukaryota</taxon>
        <taxon>Fungi</taxon>
        <taxon>Dikarya</taxon>
        <taxon>Ascomycota</taxon>
        <taxon>Saccharomycotina</taxon>
        <taxon>Saccharomycetes</taxon>
        <taxon>Saccharomycetales</taxon>
        <taxon>Saccharomycetaceae</taxon>
        <taxon>Lachancea</taxon>
    </lineage>
</organism>
<sequence length="447" mass="50808">MASAAERPSQYKQSSRKGKKAWRKNIDISDIEKSIQQQNDEEITHGSKDLSSLANKDLFQIDTEGDEILKQKLIKRKQIKKNVKSTEILESIKSNSKVPALAHPKNGLKEEQKKTKVQGVSKKELRRLMALAGRVEGQSKLKSAVSKRGLVRAGDGNDLWGAEETIKTPSGIKMSTKKGQKIPEELKTLSTTGWSKATVAPDTLSRAPIVVKEIEKLPHAGKSYNPSNSSWTQLIEKEYQGEKAKEETRLQMETYKARISQLMETLDNEEELDSSSDEEANKGEDAEENEEESARLSLNKPVVNKKKTKYQRNKQKKHQERLNLQSELKNLKKQLQELERFEELNNSVDEAHVARQNEMANKVTKPATAKRTHKLGTKHSVRDDNLEVKFSDELSDSLRKLKPEGNLLYDTVQKLQGSGKIEARVPVRKGRRYSPKITEKWTYKDLK</sequence>
<evidence type="ECO:0000256" key="5">
    <source>
        <dbReference type="PIRNR" id="PIRNR017302"/>
    </source>
</evidence>
<feature type="compositionally biased region" description="Basic residues" evidence="6">
    <location>
        <begin position="14"/>
        <end position="23"/>
    </location>
</feature>
<feature type="compositionally biased region" description="Acidic residues" evidence="6">
    <location>
        <begin position="266"/>
        <end position="278"/>
    </location>
</feature>
<evidence type="ECO:0000256" key="2">
    <source>
        <dbReference type="ARBA" id="ARBA00018339"/>
    </source>
</evidence>
<comment type="subcellular location">
    <subcellularLocation>
        <location evidence="5">Nucleus</location>
        <location evidence="5">Nucleolus</location>
    </subcellularLocation>
    <subcellularLocation>
        <location evidence="5">Nucleus</location>
        <location evidence="5">Nucleoplasm</location>
    </subcellularLocation>
</comment>
<dbReference type="GO" id="GO:0005654">
    <property type="term" value="C:nucleoplasm"/>
    <property type="evidence" value="ECO:0007669"/>
    <property type="project" value="UniProtKB-SubCell"/>
</dbReference>
<dbReference type="GO" id="GO:0000176">
    <property type="term" value="C:nuclear exosome (RNase complex)"/>
    <property type="evidence" value="ECO:0007669"/>
    <property type="project" value="EnsemblFungi"/>
</dbReference>
<evidence type="ECO:0000313" key="8">
    <source>
        <dbReference type="Proteomes" id="UP000190274"/>
    </source>
</evidence>
<feature type="compositionally biased region" description="Basic residues" evidence="6">
    <location>
        <begin position="303"/>
        <end position="319"/>
    </location>
</feature>
<evidence type="ECO:0000256" key="6">
    <source>
        <dbReference type="SAM" id="MobiDB-lite"/>
    </source>
</evidence>
<evidence type="ECO:0000256" key="4">
    <source>
        <dbReference type="ARBA" id="ARBA00023242"/>
    </source>
</evidence>
<dbReference type="PANTHER" id="PTHR14211">
    <property type="entry name" value="GLIOMA SUPPRESSOR CANDIDATE REGION GENE 2"/>
    <property type="match status" value="1"/>
</dbReference>
<keyword evidence="4 5" id="KW-0539">Nucleus</keyword>
<dbReference type="Proteomes" id="UP000190274">
    <property type="component" value="Chromosome C"/>
</dbReference>
<comment type="function">
    <text evidence="5">May play a role in ribosome biogenesis.</text>
</comment>
<dbReference type="GO" id="GO:0000460">
    <property type="term" value="P:maturation of 5.8S rRNA"/>
    <property type="evidence" value="ECO:0007669"/>
    <property type="project" value="EnsemblFungi"/>
</dbReference>
<evidence type="ECO:0000256" key="3">
    <source>
        <dbReference type="ARBA" id="ARBA00022517"/>
    </source>
</evidence>
<protein>
    <recommendedName>
        <fullName evidence="2 5">Ribosome biogenesis protein NOP53</fullName>
    </recommendedName>
</protein>
<dbReference type="GO" id="GO:0005730">
    <property type="term" value="C:nucleolus"/>
    <property type="evidence" value="ECO:0007669"/>
    <property type="project" value="UniProtKB-SubCell"/>
</dbReference>
<feature type="region of interest" description="Disordered" evidence="6">
    <location>
        <begin position="98"/>
        <end position="121"/>
    </location>
</feature>
<dbReference type="GO" id="GO:0000055">
    <property type="term" value="P:ribosomal large subunit export from nucleus"/>
    <property type="evidence" value="ECO:0007669"/>
    <property type="project" value="EnsemblFungi"/>
</dbReference>
<gene>
    <name evidence="7" type="ORF">LADA_0C07228G</name>
</gene>
<dbReference type="InterPro" id="IPR011687">
    <property type="entry name" value="Nop53/GLTSCR2"/>
</dbReference>
<dbReference type="PIRSF" id="PIRSF017302">
    <property type="entry name" value="Gltscr2"/>
    <property type="match status" value="1"/>
</dbReference>
<dbReference type="AlphaFoldDB" id="A0A1G4IZI2"/>
<dbReference type="OrthoDB" id="5072at2759"/>
<name>A0A1G4IZI2_9SACH</name>
<accession>A0A1G4IZI2</accession>
<evidence type="ECO:0000313" key="7">
    <source>
        <dbReference type="EMBL" id="SCU82679.1"/>
    </source>
</evidence>
<feature type="compositionally biased region" description="Basic and acidic residues" evidence="6">
    <location>
        <begin position="24"/>
        <end position="33"/>
    </location>
</feature>
<dbReference type="GO" id="GO:0000027">
    <property type="term" value="P:ribosomal large subunit assembly"/>
    <property type="evidence" value="ECO:0007669"/>
    <property type="project" value="UniProtKB-UniRule"/>
</dbReference>
<feature type="region of interest" description="Disordered" evidence="6">
    <location>
        <begin position="1"/>
        <end position="49"/>
    </location>
</feature>
<evidence type="ECO:0000256" key="1">
    <source>
        <dbReference type="ARBA" id="ARBA00008838"/>
    </source>
</evidence>